<organism evidence="2 3">
    <name type="scientific">Clostridium tertium</name>
    <dbReference type="NCBI Taxonomy" id="1559"/>
    <lineage>
        <taxon>Bacteria</taxon>
        <taxon>Bacillati</taxon>
        <taxon>Bacillota</taxon>
        <taxon>Clostridia</taxon>
        <taxon>Eubacteriales</taxon>
        <taxon>Clostridiaceae</taxon>
        <taxon>Clostridium</taxon>
    </lineage>
</organism>
<sequence>MFGKDKKEKRFVIKEEQSLGFGAIYIVVDNHTGVNYLMTVGTGQNGVTPLLDSDGKVIVDR</sequence>
<protein>
    <submittedName>
        <fullName evidence="2">DUF6440 family protein</fullName>
    </submittedName>
</protein>
<dbReference type="Proteomes" id="UP001141183">
    <property type="component" value="Unassembled WGS sequence"/>
</dbReference>
<keyword evidence="3" id="KW-1185">Reference proteome</keyword>
<dbReference type="AlphaFoldDB" id="A0A9X3XMV5"/>
<name>A0A9X3XMV5_9CLOT</name>
<gene>
    <name evidence="2" type="ORF">NE398_07380</name>
</gene>
<feature type="domain" description="DUF6440" evidence="1">
    <location>
        <begin position="10"/>
        <end position="60"/>
    </location>
</feature>
<accession>A0A9X3XMV5</accession>
<reference evidence="2" key="1">
    <citation type="submission" date="2022-05" db="EMBL/GenBank/DDBJ databases">
        <title>Draft genome sequence of Clostridium tertium strain CP3 isolated from Peru.</title>
        <authorList>
            <person name="Hurtado R."/>
            <person name="Lima L."/>
            <person name="Sousa T."/>
            <person name="Jaiswal A.K."/>
            <person name="Tiwari S."/>
            <person name="Maturrano L."/>
            <person name="Brenig B."/>
            <person name="Azevedo V."/>
        </authorList>
    </citation>
    <scope>NUCLEOTIDE SEQUENCE</scope>
    <source>
        <strain evidence="2">CP3</strain>
    </source>
</reference>
<dbReference type="RefSeq" id="WP_008678993.1">
    <property type="nucleotide sequence ID" value="NZ_BAAACM010000021.1"/>
</dbReference>
<proteinExistence type="predicted"/>
<dbReference type="InterPro" id="IPR045515">
    <property type="entry name" value="DUF6440"/>
</dbReference>
<dbReference type="Pfam" id="PF20037">
    <property type="entry name" value="DUF6440"/>
    <property type="match status" value="1"/>
</dbReference>
<comment type="caution">
    <text evidence="2">The sequence shown here is derived from an EMBL/GenBank/DDBJ whole genome shotgun (WGS) entry which is preliminary data.</text>
</comment>
<dbReference type="EMBL" id="JAMRYU010000006">
    <property type="protein sequence ID" value="MDC4239982.1"/>
    <property type="molecule type" value="Genomic_DNA"/>
</dbReference>
<evidence type="ECO:0000313" key="3">
    <source>
        <dbReference type="Proteomes" id="UP001141183"/>
    </source>
</evidence>
<evidence type="ECO:0000313" key="2">
    <source>
        <dbReference type="EMBL" id="MDC4239982.1"/>
    </source>
</evidence>
<dbReference type="GeneID" id="93044980"/>
<evidence type="ECO:0000259" key="1">
    <source>
        <dbReference type="Pfam" id="PF20037"/>
    </source>
</evidence>